<dbReference type="STRING" id="419479.SAMN04488563_3975"/>
<keyword evidence="3" id="KW-1185">Reference proteome</keyword>
<sequence length="130" mass="13795">MTRAALDVALAYHHAWAGGDLDAALRYIADDVVCEAPPGRLEGVDAYRAFLEPYVTELVSASLIAAFGDDETALVMYDSATRLVAQAPGAECVRVAGGRIVHSWFVFDRAPFMVAREAVVGSVDAQAPAP</sequence>
<organism evidence="2 3">
    <name type="scientific">Jiangella alkaliphila</name>
    <dbReference type="NCBI Taxonomy" id="419479"/>
    <lineage>
        <taxon>Bacteria</taxon>
        <taxon>Bacillati</taxon>
        <taxon>Actinomycetota</taxon>
        <taxon>Actinomycetes</taxon>
        <taxon>Jiangellales</taxon>
        <taxon>Jiangellaceae</taxon>
        <taxon>Jiangella</taxon>
    </lineage>
</organism>
<name>A0A1H2KM12_9ACTN</name>
<dbReference type="Pfam" id="PF12680">
    <property type="entry name" value="SnoaL_2"/>
    <property type="match status" value="1"/>
</dbReference>
<gene>
    <name evidence="2" type="ORF">SAMN04488563_3975</name>
</gene>
<dbReference type="SUPFAM" id="SSF54427">
    <property type="entry name" value="NTF2-like"/>
    <property type="match status" value="1"/>
</dbReference>
<evidence type="ECO:0000313" key="3">
    <source>
        <dbReference type="Proteomes" id="UP000182977"/>
    </source>
</evidence>
<dbReference type="Gene3D" id="3.10.450.50">
    <property type="match status" value="1"/>
</dbReference>
<dbReference type="RefSeq" id="WP_046771771.1">
    <property type="nucleotide sequence ID" value="NZ_LBMC01000047.1"/>
</dbReference>
<dbReference type="InterPro" id="IPR037401">
    <property type="entry name" value="SnoaL-like"/>
</dbReference>
<dbReference type="EMBL" id="LT629791">
    <property type="protein sequence ID" value="SDU69478.1"/>
    <property type="molecule type" value="Genomic_DNA"/>
</dbReference>
<feature type="domain" description="SnoaL-like" evidence="1">
    <location>
        <begin position="11"/>
        <end position="102"/>
    </location>
</feature>
<reference evidence="3" key="1">
    <citation type="submission" date="2016-10" db="EMBL/GenBank/DDBJ databases">
        <authorList>
            <person name="Varghese N."/>
            <person name="Submissions S."/>
        </authorList>
    </citation>
    <scope>NUCLEOTIDE SEQUENCE [LARGE SCALE GENOMIC DNA]</scope>
    <source>
        <strain evidence="3">DSM 45079</strain>
    </source>
</reference>
<accession>A0A1H2KM12</accession>
<dbReference type="InterPro" id="IPR032710">
    <property type="entry name" value="NTF2-like_dom_sf"/>
</dbReference>
<protein>
    <submittedName>
        <fullName evidence="2">SnoaL-like domain-containing protein</fullName>
    </submittedName>
</protein>
<evidence type="ECO:0000259" key="1">
    <source>
        <dbReference type="Pfam" id="PF12680"/>
    </source>
</evidence>
<proteinExistence type="predicted"/>
<dbReference type="OrthoDB" id="3257148at2"/>
<dbReference type="AlphaFoldDB" id="A0A1H2KM12"/>
<evidence type="ECO:0000313" key="2">
    <source>
        <dbReference type="EMBL" id="SDU69478.1"/>
    </source>
</evidence>
<dbReference type="Proteomes" id="UP000182977">
    <property type="component" value="Chromosome I"/>
</dbReference>